<dbReference type="OrthoDB" id="9793251at2"/>
<feature type="domain" description="Lcl C-terminal" evidence="1">
    <location>
        <begin position="46"/>
        <end position="163"/>
    </location>
</feature>
<dbReference type="PANTHER" id="PTHR35812">
    <property type="entry name" value="LIPOPROTEIN"/>
    <property type="match status" value="1"/>
</dbReference>
<feature type="domain" description="Lcl C-terminal" evidence="1">
    <location>
        <begin position="214"/>
        <end position="330"/>
    </location>
</feature>
<dbReference type="RefSeq" id="WP_092117685.1">
    <property type="nucleotide sequence ID" value="NZ_FMXO01000004.1"/>
</dbReference>
<accession>A0A1G6BCP6</accession>
<protein>
    <recommendedName>
        <fullName evidence="1">Lcl C-terminal domain-containing protein</fullName>
    </recommendedName>
</protein>
<sequence>MILQTGQNKCYDERGRELNCSETIQDGRFRHGLKWPEPRFHADVNLVLDRLTGLVWPRNANLGEFPMTWPEALDFVAQMNRDQALGHDDWRLPNRRELRSLMSYQTKKPSLPDGHPFQDVVLGWYWTSTSAAINPAYAWYVHMEGARMFYGRKNQYYMLWPVRAGDPGKMFRTGQRTCSDPGGQPIDCRATRQDGEVRFGVDWPQPRFETRGEIVRDRLTGLSWLRRADLTQGPVSWKLCLEAVAELRKERFAGISDWRLPNINELESLVDCSQHNPALPRDHPFSNVGEGYWSSTTSYFETDWAWVLYLHKGALGVGFKVNPDFLVWPVSGGHDHDHSG</sequence>
<evidence type="ECO:0000259" key="1">
    <source>
        <dbReference type="Pfam" id="PF07603"/>
    </source>
</evidence>
<reference evidence="2 3" key="1">
    <citation type="submission" date="2016-10" db="EMBL/GenBank/DDBJ databases">
        <authorList>
            <person name="de Groot N.N."/>
        </authorList>
    </citation>
    <scope>NUCLEOTIDE SEQUENCE [LARGE SCALE GENOMIC DNA]</scope>
    <source>
        <strain evidence="2 3">ASO4-2</strain>
    </source>
</reference>
<keyword evidence="3" id="KW-1185">Reference proteome</keyword>
<evidence type="ECO:0000313" key="2">
    <source>
        <dbReference type="EMBL" id="SDB18356.1"/>
    </source>
</evidence>
<dbReference type="EMBL" id="FMXO01000004">
    <property type="protein sequence ID" value="SDB18356.1"/>
    <property type="molecule type" value="Genomic_DNA"/>
</dbReference>
<organism evidence="2 3">
    <name type="scientific">Desulfonatronum thiosulfatophilum</name>
    <dbReference type="NCBI Taxonomy" id="617002"/>
    <lineage>
        <taxon>Bacteria</taxon>
        <taxon>Pseudomonadati</taxon>
        <taxon>Thermodesulfobacteriota</taxon>
        <taxon>Desulfovibrionia</taxon>
        <taxon>Desulfovibrionales</taxon>
        <taxon>Desulfonatronaceae</taxon>
        <taxon>Desulfonatronum</taxon>
    </lineage>
</organism>
<dbReference type="InterPro" id="IPR011460">
    <property type="entry name" value="Lcl_C"/>
</dbReference>
<dbReference type="STRING" id="617002.SAMN05660653_00895"/>
<name>A0A1G6BCP6_9BACT</name>
<proteinExistence type="predicted"/>
<dbReference type="Pfam" id="PF07603">
    <property type="entry name" value="Lcl_C"/>
    <property type="match status" value="2"/>
</dbReference>
<evidence type="ECO:0000313" key="3">
    <source>
        <dbReference type="Proteomes" id="UP000198771"/>
    </source>
</evidence>
<dbReference type="PANTHER" id="PTHR35812:SF1">
    <property type="entry name" value="LIPOPROTEIN"/>
    <property type="match status" value="1"/>
</dbReference>
<dbReference type="Proteomes" id="UP000198771">
    <property type="component" value="Unassembled WGS sequence"/>
</dbReference>
<gene>
    <name evidence="2" type="ORF">SAMN05660653_00895</name>
</gene>
<dbReference type="AlphaFoldDB" id="A0A1G6BCP6"/>